<comment type="caution">
    <text evidence="6">The sequence shown here is derived from an EMBL/GenBank/DDBJ whole genome shotgun (WGS) entry which is preliminary data.</text>
</comment>
<dbReference type="GO" id="GO:0043565">
    <property type="term" value="F:sequence-specific DNA binding"/>
    <property type="evidence" value="ECO:0007669"/>
    <property type="project" value="InterPro"/>
</dbReference>
<keyword evidence="4" id="KW-0812">Transmembrane</keyword>
<protein>
    <submittedName>
        <fullName evidence="6">AraC family transcriptional regulator</fullName>
    </submittedName>
</protein>
<dbReference type="InterPro" id="IPR018060">
    <property type="entry name" value="HTH_AraC"/>
</dbReference>
<dbReference type="Gene3D" id="1.10.10.60">
    <property type="entry name" value="Homeodomain-like"/>
    <property type="match status" value="2"/>
</dbReference>
<dbReference type="SMART" id="SM00342">
    <property type="entry name" value="HTH_ARAC"/>
    <property type="match status" value="1"/>
</dbReference>
<proteinExistence type="predicted"/>
<dbReference type="InterPro" id="IPR018062">
    <property type="entry name" value="HTH_AraC-typ_CS"/>
</dbReference>
<evidence type="ECO:0000256" key="4">
    <source>
        <dbReference type="SAM" id="Phobius"/>
    </source>
</evidence>
<reference evidence="6 7" key="1">
    <citation type="submission" date="2019-02" db="EMBL/GenBank/DDBJ databases">
        <title>Paenibacillus sp. nov., isolated from surface-sterilized tissue of Thalictrum simplex L.</title>
        <authorList>
            <person name="Tuo L."/>
        </authorList>
    </citation>
    <scope>NUCLEOTIDE SEQUENCE [LARGE SCALE GENOMIC DNA]</scope>
    <source>
        <strain evidence="6 7">N2SHLJ1</strain>
    </source>
</reference>
<evidence type="ECO:0000256" key="2">
    <source>
        <dbReference type="ARBA" id="ARBA00023125"/>
    </source>
</evidence>
<sequence>MKRLSQSTYFYKSLSILLLITSLPLFLSAAGSYYFGISEMEKQVHEAHQIRLLEVSRGMDEKLAQLEALMNRWALNTVFDQKLRQYSPDTDYEVTRELYDALTILNGSHPLISKVYVFIEEKRLLVSSETGVMRIKNEEDYQRYRYMMEVTKGFGWVTGKLPQGSKGELMNTALVYKLPYYLEQPYGAFVVHINESEMKSVLRQLNPDENGVSLIVDEKGNRITENGNAEAKRALLQYLDGGRPEAPFQVQKLLSEQYAISSGAISHTGWTYITATPLNDFTKRVSFTSKWILGTSLFSMVFAVILSWFASRKIYQPVGRLVQLVMGDKERGSPAEDGDEMTFIENQWNGLNRESRGLQERLEQSLPALRKSFLLQLIEGRFYFLNESNLRERLEHYGWEVEDQLFSVHLVQLSGFSGLEGKFSEGDEQLVTFAAANILEELAGAVFPQLEVINFQDLTVGLLVGLPAGTEATAAKRMTQKFFQESMAKLHTLLRMNITVSIGRWSEQIRATSSMLEELRSSLRYKNVYLSVQFIDAETLVVRGHDSIYYPFQLEKEILHAVRMGHEEEAVRLTAQFMQDMMQHVKTEGLLFQGAHQLLGNIQYVVLQAGFDTYRLYHGANLHEELLAVKSSNELVPFLCSRAIEPYMKELSERIGQQARLLIENVTDYMKHNFPQDLSLESCAERFQTSPFQLSRSFKHVLGVTFVDYLTDLRLEKTKALLASTDLKINEIADQVGYQHTYLNRIFKKYFGMTPTQYREKFQ</sequence>
<gene>
    <name evidence="6" type="ORF">EYB31_13125</name>
</gene>
<keyword evidence="2" id="KW-0238">DNA-binding</keyword>
<dbReference type="AlphaFoldDB" id="A0A4Q9DVY0"/>
<accession>A0A4Q9DVY0</accession>
<dbReference type="Pfam" id="PF12833">
    <property type="entry name" value="HTH_18"/>
    <property type="match status" value="1"/>
</dbReference>
<feature type="transmembrane region" description="Helical" evidence="4">
    <location>
        <begin position="291"/>
        <end position="310"/>
    </location>
</feature>
<dbReference type="Proteomes" id="UP000293142">
    <property type="component" value="Unassembled WGS sequence"/>
</dbReference>
<dbReference type="PANTHER" id="PTHR43280:SF28">
    <property type="entry name" value="HTH-TYPE TRANSCRIPTIONAL ACTIVATOR RHAS"/>
    <property type="match status" value="1"/>
</dbReference>
<dbReference type="PANTHER" id="PTHR43280">
    <property type="entry name" value="ARAC-FAMILY TRANSCRIPTIONAL REGULATOR"/>
    <property type="match status" value="1"/>
</dbReference>
<keyword evidence="4" id="KW-1133">Transmembrane helix</keyword>
<organism evidence="6 7">
    <name type="scientific">Paenibacillus thalictri</name>
    <dbReference type="NCBI Taxonomy" id="2527873"/>
    <lineage>
        <taxon>Bacteria</taxon>
        <taxon>Bacillati</taxon>
        <taxon>Bacillota</taxon>
        <taxon>Bacilli</taxon>
        <taxon>Bacillales</taxon>
        <taxon>Paenibacillaceae</taxon>
        <taxon>Paenibacillus</taxon>
    </lineage>
</organism>
<dbReference type="PROSITE" id="PS00041">
    <property type="entry name" value="HTH_ARAC_FAMILY_1"/>
    <property type="match status" value="1"/>
</dbReference>
<keyword evidence="3" id="KW-0804">Transcription</keyword>
<keyword evidence="4" id="KW-0472">Membrane</keyword>
<evidence type="ECO:0000313" key="7">
    <source>
        <dbReference type="Proteomes" id="UP000293142"/>
    </source>
</evidence>
<name>A0A4Q9DVY0_9BACL</name>
<evidence type="ECO:0000313" key="6">
    <source>
        <dbReference type="EMBL" id="TBL79151.1"/>
    </source>
</evidence>
<dbReference type="PROSITE" id="PS01124">
    <property type="entry name" value="HTH_ARAC_FAMILY_2"/>
    <property type="match status" value="1"/>
</dbReference>
<evidence type="ECO:0000256" key="3">
    <source>
        <dbReference type="ARBA" id="ARBA00023163"/>
    </source>
</evidence>
<evidence type="ECO:0000256" key="1">
    <source>
        <dbReference type="ARBA" id="ARBA00023015"/>
    </source>
</evidence>
<keyword evidence="7" id="KW-1185">Reference proteome</keyword>
<feature type="domain" description="HTH araC/xylS-type" evidence="5">
    <location>
        <begin position="664"/>
        <end position="761"/>
    </location>
</feature>
<dbReference type="SUPFAM" id="SSF46689">
    <property type="entry name" value="Homeodomain-like"/>
    <property type="match status" value="2"/>
</dbReference>
<evidence type="ECO:0000259" key="5">
    <source>
        <dbReference type="PROSITE" id="PS01124"/>
    </source>
</evidence>
<dbReference type="GO" id="GO:0003700">
    <property type="term" value="F:DNA-binding transcription factor activity"/>
    <property type="evidence" value="ECO:0007669"/>
    <property type="project" value="InterPro"/>
</dbReference>
<keyword evidence="1" id="KW-0805">Transcription regulation</keyword>
<dbReference type="RefSeq" id="WP_131013788.1">
    <property type="nucleotide sequence ID" value="NZ_SIRE01000008.1"/>
</dbReference>
<dbReference type="OrthoDB" id="1975037at2"/>
<dbReference type="EMBL" id="SIRE01000008">
    <property type="protein sequence ID" value="TBL79151.1"/>
    <property type="molecule type" value="Genomic_DNA"/>
</dbReference>
<dbReference type="InterPro" id="IPR009057">
    <property type="entry name" value="Homeodomain-like_sf"/>
</dbReference>